<gene>
    <name evidence="1" type="ORF">QFC24_001723</name>
</gene>
<proteinExistence type="predicted"/>
<evidence type="ECO:0000313" key="2">
    <source>
        <dbReference type="Proteomes" id="UP001234202"/>
    </source>
</evidence>
<name>A0ACC2XSV2_9TREE</name>
<dbReference type="EMBL" id="JASBWV010000004">
    <property type="protein sequence ID" value="KAJ9126693.1"/>
    <property type="molecule type" value="Genomic_DNA"/>
</dbReference>
<dbReference type="Proteomes" id="UP001234202">
    <property type="component" value="Unassembled WGS sequence"/>
</dbReference>
<accession>A0ACC2XSV2</accession>
<organism evidence="1 2">
    <name type="scientific">Naganishia onofrii</name>
    <dbReference type="NCBI Taxonomy" id="1851511"/>
    <lineage>
        <taxon>Eukaryota</taxon>
        <taxon>Fungi</taxon>
        <taxon>Dikarya</taxon>
        <taxon>Basidiomycota</taxon>
        <taxon>Agaricomycotina</taxon>
        <taxon>Tremellomycetes</taxon>
        <taxon>Filobasidiales</taxon>
        <taxon>Filobasidiaceae</taxon>
        <taxon>Naganishia</taxon>
    </lineage>
</organism>
<sequence>MSCPEVTAEAVRVLKLISSKTDLNLDLASHDFGGAGIDNHGVPLPDSTLDACKSADAVLLGAVGGPKWGVGPVRPEQGLLKLRKELGLYANIRPANFASESLLAHSPLKPEIAKGTDIIVVRELIGGIYTATYSIPEIERITRVAAQCALAVDPPLAVHSVDKANVLATSRLWRKTVTALMEKEYPQLALDHHLVDSAAMLMVANPRKLNGVLVTENLFGDILSDESSVIPGSLGLLPSASLAGAPDANAIVMGLYEPYVSMLILHSRNKRLTANCPLFPSSIHGSAPDIAGKGFANPIGTILSAAMMLRYSLGKADAAELIERAVEKVLDGADKGGFDFRTRDLGGQRNTSEVGDKVLEVLEGMLSK</sequence>
<reference evidence="1" key="1">
    <citation type="submission" date="2023-04" db="EMBL/GenBank/DDBJ databases">
        <title>Draft Genome sequencing of Naganishia species isolated from polar environments using Oxford Nanopore Technology.</title>
        <authorList>
            <person name="Leo P."/>
            <person name="Venkateswaran K."/>
        </authorList>
    </citation>
    <scope>NUCLEOTIDE SEQUENCE</scope>
    <source>
        <strain evidence="1">DBVPG 5303</strain>
    </source>
</reference>
<keyword evidence="2" id="KW-1185">Reference proteome</keyword>
<protein>
    <submittedName>
        <fullName evidence="1">Uncharacterized protein</fullName>
    </submittedName>
</protein>
<comment type="caution">
    <text evidence="1">The sequence shown here is derived from an EMBL/GenBank/DDBJ whole genome shotgun (WGS) entry which is preliminary data.</text>
</comment>
<evidence type="ECO:0000313" key="1">
    <source>
        <dbReference type="EMBL" id="KAJ9126693.1"/>
    </source>
</evidence>